<feature type="chain" id="PRO_5005856921" evidence="2">
    <location>
        <begin position="20"/>
        <end position="422"/>
    </location>
</feature>
<proteinExistence type="predicted"/>
<dbReference type="VEuPathDB" id="FungiDB:AB675_10750"/>
<organism evidence="3 4">
    <name type="scientific">Cyphellophora attinorum</name>
    <dbReference type="NCBI Taxonomy" id="1664694"/>
    <lineage>
        <taxon>Eukaryota</taxon>
        <taxon>Fungi</taxon>
        <taxon>Dikarya</taxon>
        <taxon>Ascomycota</taxon>
        <taxon>Pezizomycotina</taxon>
        <taxon>Eurotiomycetes</taxon>
        <taxon>Chaetothyriomycetidae</taxon>
        <taxon>Chaetothyriales</taxon>
        <taxon>Cyphellophoraceae</taxon>
        <taxon>Cyphellophora</taxon>
    </lineage>
</organism>
<keyword evidence="4" id="KW-1185">Reference proteome</keyword>
<evidence type="ECO:0000313" key="4">
    <source>
        <dbReference type="Proteomes" id="UP000038010"/>
    </source>
</evidence>
<dbReference type="RefSeq" id="XP_018000782.1">
    <property type="nucleotide sequence ID" value="XM_018139541.1"/>
</dbReference>
<dbReference type="OrthoDB" id="10684457at2759"/>
<dbReference type="AlphaFoldDB" id="A0A0N0NN04"/>
<dbReference type="GeneID" id="28731421"/>
<keyword evidence="1" id="KW-0175">Coiled coil</keyword>
<reference evidence="3 4" key="1">
    <citation type="submission" date="2015-06" db="EMBL/GenBank/DDBJ databases">
        <title>Draft genome of the ant-associated black yeast Phialophora attae CBS 131958.</title>
        <authorList>
            <person name="Moreno L.F."/>
            <person name="Stielow B.J."/>
            <person name="de Hoog S."/>
            <person name="Vicente V.A."/>
            <person name="Weiss V.A."/>
            <person name="de Vries M."/>
            <person name="Cruz L.M."/>
            <person name="Souza E.M."/>
        </authorList>
    </citation>
    <scope>NUCLEOTIDE SEQUENCE [LARGE SCALE GENOMIC DNA]</scope>
    <source>
        <strain evidence="3 4">CBS 131958</strain>
    </source>
</reference>
<name>A0A0N0NN04_9EURO</name>
<sequence>MRLHHLIVSPLCLSLLAQAHDVSIPDRPRLFARQAKPPCNDPDSSGDHNQVRTTFNLAGAGNVILDTLSLLDGRPNFPNELVAGHRLFAFDFDCSNLDDGSKCVAPTGPEGNICSALTSSNTDAVVLIIKSYVNMFNFLQRSKKAAQTARDQIKSSAYLDTLRSDITPGKDVLAAVFLQVLEIGISFIPVGGIELVAVKTAVKVFKKISEQTIKSAAKDVDKANNKDPPSIEALQAQLDELLKVFQDAVTAQHKQIFVDANPGTGTDNPQFGWLADGIQLPLTISEADLTTTIVDSMKNFMLSSYIASFQGQIVKAEQLDIERLGIKCADSKHPTELLIHNSDETGDTCFSFGYPKTTEPANKNTFGSGQYAKGVDFPAIINNARSCKDSGGDITKVDIGKFLDDPERTVPECLFGFPVKDI</sequence>
<protein>
    <submittedName>
        <fullName evidence="3">Uncharacterized protein</fullName>
    </submittedName>
</protein>
<feature type="signal peptide" evidence="2">
    <location>
        <begin position="1"/>
        <end position="19"/>
    </location>
</feature>
<accession>A0A0N0NN04</accession>
<evidence type="ECO:0000313" key="3">
    <source>
        <dbReference type="EMBL" id="KPI40819.1"/>
    </source>
</evidence>
<feature type="coiled-coil region" evidence="1">
    <location>
        <begin position="206"/>
        <end position="251"/>
    </location>
</feature>
<evidence type="ECO:0000256" key="2">
    <source>
        <dbReference type="SAM" id="SignalP"/>
    </source>
</evidence>
<evidence type="ECO:0000256" key="1">
    <source>
        <dbReference type="SAM" id="Coils"/>
    </source>
</evidence>
<comment type="caution">
    <text evidence="3">The sequence shown here is derived from an EMBL/GenBank/DDBJ whole genome shotgun (WGS) entry which is preliminary data.</text>
</comment>
<gene>
    <name evidence="3" type="ORF">AB675_10750</name>
</gene>
<dbReference type="EMBL" id="LFJN01000011">
    <property type="protein sequence ID" value="KPI40819.1"/>
    <property type="molecule type" value="Genomic_DNA"/>
</dbReference>
<keyword evidence="2" id="KW-0732">Signal</keyword>
<dbReference type="Proteomes" id="UP000038010">
    <property type="component" value="Unassembled WGS sequence"/>
</dbReference>